<dbReference type="Proteomes" id="UP000324233">
    <property type="component" value="Chromosome"/>
</dbReference>
<sequence length="71" mass="8296">MSAHSARLQHALKDLREKWDITKESWADQVARDFEKNHLEPIDHLVRSTIVGMDKLSEALGKIRRQCQEND</sequence>
<reference evidence="1 2" key="1">
    <citation type="submission" date="2019-08" db="EMBL/GenBank/DDBJ databases">
        <title>Deep-cultivation of Planctomycetes and their phenomic and genomic characterization uncovers novel biology.</title>
        <authorList>
            <person name="Wiegand S."/>
            <person name="Jogler M."/>
            <person name="Boedeker C."/>
            <person name="Pinto D."/>
            <person name="Vollmers J."/>
            <person name="Rivas-Marin E."/>
            <person name="Kohn T."/>
            <person name="Peeters S.H."/>
            <person name="Heuer A."/>
            <person name="Rast P."/>
            <person name="Oberbeckmann S."/>
            <person name="Bunk B."/>
            <person name="Jeske O."/>
            <person name="Meyerdierks A."/>
            <person name="Storesund J.E."/>
            <person name="Kallscheuer N."/>
            <person name="Luecker S."/>
            <person name="Lage O.M."/>
            <person name="Pohl T."/>
            <person name="Merkel B.J."/>
            <person name="Hornburger P."/>
            <person name="Mueller R.-W."/>
            <person name="Bruemmer F."/>
            <person name="Labrenz M."/>
            <person name="Spormann A.M."/>
            <person name="Op den Camp H."/>
            <person name="Overmann J."/>
            <person name="Amann R."/>
            <person name="Jetten M.S.M."/>
            <person name="Mascher T."/>
            <person name="Medema M.H."/>
            <person name="Devos D.P."/>
            <person name="Kaster A.-K."/>
            <person name="Ovreas L."/>
            <person name="Rohde M."/>
            <person name="Galperin M.Y."/>
            <person name="Jogler C."/>
        </authorList>
    </citation>
    <scope>NUCLEOTIDE SEQUENCE [LARGE SCALE GENOMIC DNA]</scope>
    <source>
        <strain evidence="1 2">OJF2</strain>
    </source>
</reference>
<dbReference type="EMBL" id="CP042997">
    <property type="protein sequence ID" value="QEH37083.1"/>
    <property type="molecule type" value="Genomic_DNA"/>
</dbReference>
<dbReference type="KEGG" id="agv:OJF2_56680"/>
<protein>
    <submittedName>
        <fullName evidence="1">Uncharacterized protein</fullName>
    </submittedName>
</protein>
<evidence type="ECO:0000313" key="2">
    <source>
        <dbReference type="Proteomes" id="UP000324233"/>
    </source>
</evidence>
<dbReference type="RefSeq" id="WP_148596692.1">
    <property type="nucleotide sequence ID" value="NZ_CP042997.1"/>
</dbReference>
<dbReference type="AlphaFoldDB" id="A0A5B9W967"/>
<gene>
    <name evidence="1" type="ORF">OJF2_56680</name>
</gene>
<name>A0A5B9W967_9BACT</name>
<organism evidence="1 2">
    <name type="scientific">Aquisphaera giovannonii</name>
    <dbReference type="NCBI Taxonomy" id="406548"/>
    <lineage>
        <taxon>Bacteria</taxon>
        <taxon>Pseudomonadati</taxon>
        <taxon>Planctomycetota</taxon>
        <taxon>Planctomycetia</taxon>
        <taxon>Isosphaerales</taxon>
        <taxon>Isosphaeraceae</taxon>
        <taxon>Aquisphaera</taxon>
    </lineage>
</organism>
<evidence type="ECO:0000313" key="1">
    <source>
        <dbReference type="EMBL" id="QEH37083.1"/>
    </source>
</evidence>
<keyword evidence="2" id="KW-1185">Reference proteome</keyword>
<proteinExistence type="predicted"/>
<accession>A0A5B9W967</accession>
<dbReference type="OrthoDB" id="284803at2"/>